<comment type="caution">
    <text evidence="1">The sequence shown here is derived from an EMBL/GenBank/DDBJ whole genome shotgun (WGS) entry which is preliminary data.</text>
</comment>
<organism evidence="1 2">
    <name type="scientific">Belliella calami</name>
    <dbReference type="NCBI Taxonomy" id="2923436"/>
    <lineage>
        <taxon>Bacteria</taxon>
        <taxon>Pseudomonadati</taxon>
        <taxon>Bacteroidota</taxon>
        <taxon>Cytophagia</taxon>
        <taxon>Cytophagales</taxon>
        <taxon>Cyclobacteriaceae</taxon>
        <taxon>Belliella</taxon>
    </lineage>
</organism>
<dbReference type="RefSeq" id="WP_241276621.1">
    <property type="nucleotide sequence ID" value="NZ_JAKZGS010000028.1"/>
</dbReference>
<name>A0ABS9UU21_9BACT</name>
<evidence type="ECO:0008006" key="3">
    <source>
        <dbReference type="Google" id="ProtNLM"/>
    </source>
</evidence>
<dbReference type="Proteomes" id="UP001165488">
    <property type="component" value="Unassembled WGS sequence"/>
</dbReference>
<protein>
    <recommendedName>
        <fullName evidence="3">Phage tail protein</fullName>
    </recommendedName>
</protein>
<reference evidence="1" key="1">
    <citation type="submission" date="2022-03" db="EMBL/GenBank/DDBJ databases">
        <title>De novo assembled genomes of Belliella spp. (Cyclobacteriaceae) strains.</title>
        <authorList>
            <person name="Szabo A."/>
            <person name="Korponai K."/>
            <person name="Felfoldi T."/>
        </authorList>
    </citation>
    <scope>NUCLEOTIDE SEQUENCE</scope>
    <source>
        <strain evidence="1">DSM 107340</strain>
    </source>
</reference>
<accession>A0ABS9UU21</accession>
<gene>
    <name evidence="1" type="ORF">MM236_19185</name>
</gene>
<keyword evidence="2" id="KW-1185">Reference proteome</keyword>
<proteinExistence type="predicted"/>
<dbReference type="EMBL" id="JAKZGS010000028">
    <property type="protein sequence ID" value="MCH7400128.1"/>
    <property type="molecule type" value="Genomic_DNA"/>
</dbReference>
<sequence length="314" mass="35740">MHYYYNNISLSTFGIIPGQSSLSNIAISGHLDFPKRINKTEQLWEDRNGIEPYVSTGEIQFGGRDIDFHFLLNAATQSEANYKLLNLYKMIDEINQLKAFTCDFGSWNVYVRDEIKINVLGNGWCSGIIPFREPVCDLNGDLPINGDINNIQGIDGFNFNNLGFFLTDFRRLGIYTEAISGLYNRPKPKQQQAYSYEKESYQITKHNSREYILKGVIQSNDYSRLVNVIKGLNALFSQVGTRILYLPEDMIRLVFCKNGFKVSEINIDSTVTATIEINLTEAEEAAEDENYLLLGDTLNRYVTTTVGQKIIVKI</sequence>
<evidence type="ECO:0000313" key="1">
    <source>
        <dbReference type="EMBL" id="MCH7400128.1"/>
    </source>
</evidence>
<evidence type="ECO:0000313" key="2">
    <source>
        <dbReference type="Proteomes" id="UP001165488"/>
    </source>
</evidence>